<keyword evidence="6" id="KW-0133">Cell shape</keyword>
<dbReference type="NCBIfam" id="NF037961">
    <property type="entry name" value="RodA_shape"/>
    <property type="match status" value="1"/>
</dbReference>
<evidence type="ECO:0000256" key="12">
    <source>
        <dbReference type="ARBA" id="ARBA00033270"/>
    </source>
</evidence>
<dbReference type="EMBL" id="SNWM01000003">
    <property type="protein sequence ID" value="TDO21944.1"/>
    <property type="molecule type" value="Genomic_DNA"/>
</dbReference>
<evidence type="ECO:0000256" key="10">
    <source>
        <dbReference type="ARBA" id="ARBA00023316"/>
    </source>
</evidence>
<evidence type="ECO:0000256" key="5">
    <source>
        <dbReference type="ARBA" id="ARBA00022692"/>
    </source>
</evidence>
<dbReference type="NCBIfam" id="TIGR02210">
    <property type="entry name" value="rodA_shape"/>
    <property type="match status" value="1"/>
</dbReference>
<dbReference type="PANTHER" id="PTHR30474">
    <property type="entry name" value="CELL CYCLE PROTEIN"/>
    <property type="match status" value="1"/>
</dbReference>
<organism evidence="14 15">
    <name type="scientific">Pedobacter duraquae</name>
    <dbReference type="NCBI Taxonomy" id="425511"/>
    <lineage>
        <taxon>Bacteria</taxon>
        <taxon>Pseudomonadati</taxon>
        <taxon>Bacteroidota</taxon>
        <taxon>Sphingobacteriia</taxon>
        <taxon>Sphingobacteriales</taxon>
        <taxon>Sphingobacteriaceae</taxon>
        <taxon>Pedobacter</taxon>
    </lineage>
</organism>
<feature type="transmembrane region" description="Helical" evidence="13">
    <location>
        <begin position="392"/>
        <end position="411"/>
    </location>
</feature>
<sequence>MRAQQGNRFFFNVDWVTILIYVALCAIGFVNIFASIYNPENSAVFNFGSSYGRQLIFIITALVLGFTILLLDAQFFSVFSPIIYGGTIFLLFMVLVIGNKVAGNQAWIAIGSFKLQPAEFAKFGTALLLSRYISSFSPKFTEIKSIFFAAIIIGVPLLFIMLQPDTGSALVFLSFMFPLYREGLSGYFLLIFLGMIVLFVADFLLPIYLIILIILGIGGFFMYQNRKRQKVLFTVILATIIAIAYLFTVKLIYENVLQQHQRTRIEIMLGLKTDPKGAGYNVIQSKIAIGSGQAFGRGFLEGTQTKYGYVPEQSTDFIFSTIGEEWGFLGCFVVIGLYIFLLLRVINLAERQRSSFSRVYGYCVASIIFFHVFINIGMTIGIIPVIGIPLPFISYGGSSLWSFTVLLFIFLKLDSNRMGFI</sequence>
<dbReference type="GO" id="GO:0009252">
    <property type="term" value="P:peptidoglycan biosynthetic process"/>
    <property type="evidence" value="ECO:0007669"/>
    <property type="project" value="UniProtKB-KW"/>
</dbReference>
<dbReference type="GO" id="GO:0008360">
    <property type="term" value="P:regulation of cell shape"/>
    <property type="evidence" value="ECO:0007669"/>
    <property type="project" value="UniProtKB-KW"/>
</dbReference>
<feature type="transmembrane region" description="Helical" evidence="13">
    <location>
        <begin position="78"/>
        <end position="97"/>
    </location>
</feature>
<evidence type="ECO:0000256" key="6">
    <source>
        <dbReference type="ARBA" id="ARBA00022960"/>
    </source>
</evidence>
<protein>
    <recommendedName>
        <fullName evidence="12">Cell wall polymerase</fullName>
    </recommendedName>
    <alternativeName>
        <fullName evidence="11">Peptidoglycan polymerase</fullName>
    </alternativeName>
</protein>
<keyword evidence="8 13" id="KW-1133">Transmembrane helix</keyword>
<keyword evidence="7" id="KW-0573">Peptidoglycan synthesis</keyword>
<dbReference type="GO" id="GO:0016757">
    <property type="term" value="F:glycosyltransferase activity"/>
    <property type="evidence" value="ECO:0007669"/>
    <property type="project" value="UniProtKB-KW"/>
</dbReference>
<evidence type="ECO:0000256" key="2">
    <source>
        <dbReference type="ARBA" id="ARBA00022475"/>
    </source>
</evidence>
<name>A0A4R6IIX5_9SPHI</name>
<dbReference type="Proteomes" id="UP000295499">
    <property type="component" value="Unassembled WGS sequence"/>
</dbReference>
<feature type="transmembrane region" description="Helical" evidence="13">
    <location>
        <begin position="231"/>
        <end position="253"/>
    </location>
</feature>
<evidence type="ECO:0000256" key="4">
    <source>
        <dbReference type="ARBA" id="ARBA00022679"/>
    </source>
</evidence>
<dbReference type="OrthoDB" id="9768187at2"/>
<feature type="transmembrane region" description="Helical" evidence="13">
    <location>
        <begin position="145"/>
        <end position="162"/>
    </location>
</feature>
<comment type="caution">
    <text evidence="14">The sequence shown here is derived from an EMBL/GenBank/DDBJ whole genome shotgun (WGS) entry which is preliminary data.</text>
</comment>
<dbReference type="InterPro" id="IPR011923">
    <property type="entry name" value="RodA/MrdB"/>
</dbReference>
<dbReference type="PROSITE" id="PS00428">
    <property type="entry name" value="FTSW_RODA_SPOVE"/>
    <property type="match status" value="1"/>
</dbReference>
<dbReference type="GO" id="GO:0071555">
    <property type="term" value="P:cell wall organization"/>
    <property type="evidence" value="ECO:0007669"/>
    <property type="project" value="UniProtKB-KW"/>
</dbReference>
<dbReference type="AlphaFoldDB" id="A0A4R6IIX5"/>
<keyword evidence="9 13" id="KW-0472">Membrane</keyword>
<feature type="transmembrane region" description="Helical" evidence="13">
    <location>
        <begin position="54"/>
        <end position="71"/>
    </location>
</feature>
<evidence type="ECO:0000256" key="3">
    <source>
        <dbReference type="ARBA" id="ARBA00022676"/>
    </source>
</evidence>
<keyword evidence="5 13" id="KW-0812">Transmembrane</keyword>
<keyword evidence="3" id="KW-0328">Glycosyltransferase</keyword>
<evidence type="ECO:0000256" key="11">
    <source>
        <dbReference type="ARBA" id="ARBA00032370"/>
    </source>
</evidence>
<keyword evidence="10" id="KW-0961">Cell wall biogenesis/degradation</keyword>
<evidence type="ECO:0000256" key="7">
    <source>
        <dbReference type="ARBA" id="ARBA00022984"/>
    </source>
</evidence>
<comment type="subcellular location">
    <subcellularLocation>
        <location evidence="1">Membrane</location>
        <topology evidence="1">Multi-pass membrane protein</topology>
    </subcellularLocation>
</comment>
<gene>
    <name evidence="14" type="ORF">CLV32_3053</name>
</gene>
<feature type="transmembrane region" description="Helical" evidence="13">
    <location>
        <begin position="183"/>
        <end position="201"/>
    </location>
</feature>
<dbReference type="GO" id="GO:0032153">
    <property type="term" value="C:cell division site"/>
    <property type="evidence" value="ECO:0007669"/>
    <property type="project" value="TreeGrafter"/>
</dbReference>
<feature type="transmembrane region" description="Helical" evidence="13">
    <location>
        <begin position="359"/>
        <end position="386"/>
    </location>
</feature>
<keyword evidence="15" id="KW-1185">Reference proteome</keyword>
<keyword evidence="2" id="KW-1003">Cell membrane</keyword>
<evidence type="ECO:0000256" key="9">
    <source>
        <dbReference type="ARBA" id="ARBA00023136"/>
    </source>
</evidence>
<evidence type="ECO:0000256" key="1">
    <source>
        <dbReference type="ARBA" id="ARBA00004141"/>
    </source>
</evidence>
<keyword evidence="4" id="KW-0808">Transferase</keyword>
<evidence type="ECO:0000313" key="15">
    <source>
        <dbReference type="Proteomes" id="UP000295499"/>
    </source>
</evidence>
<dbReference type="Pfam" id="PF01098">
    <property type="entry name" value="FTSW_RODA_SPOVE"/>
    <property type="match status" value="2"/>
</dbReference>
<dbReference type="GO" id="GO:0005886">
    <property type="term" value="C:plasma membrane"/>
    <property type="evidence" value="ECO:0007669"/>
    <property type="project" value="TreeGrafter"/>
</dbReference>
<dbReference type="GO" id="GO:0051301">
    <property type="term" value="P:cell division"/>
    <property type="evidence" value="ECO:0007669"/>
    <property type="project" value="InterPro"/>
</dbReference>
<dbReference type="GO" id="GO:0015648">
    <property type="term" value="F:lipid-linked peptidoglycan transporter activity"/>
    <property type="evidence" value="ECO:0007669"/>
    <property type="project" value="TreeGrafter"/>
</dbReference>
<proteinExistence type="predicted"/>
<dbReference type="InterPro" id="IPR001182">
    <property type="entry name" value="FtsW/RodA"/>
</dbReference>
<dbReference type="InterPro" id="IPR018365">
    <property type="entry name" value="Cell_cycle_FtsW-rel_CS"/>
</dbReference>
<dbReference type="PANTHER" id="PTHR30474:SF1">
    <property type="entry name" value="PEPTIDOGLYCAN GLYCOSYLTRANSFERASE MRDB"/>
    <property type="match status" value="1"/>
</dbReference>
<accession>A0A4R6IIX5</accession>
<evidence type="ECO:0000256" key="13">
    <source>
        <dbReference type="SAM" id="Phobius"/>
    </source>
</evidence>
<feature type="transmembrane region" description="Helical" evidence="13">
    <location>
        <begin position="12"/>
        <end position="34"/>
    </location>
</feature>
<dbReference type="RefSeq" id="WP_133556852.1">
    <property type="nucleotide sequence ID" value="NZ_SNWM01000003.1"/>
</dbReference>
<evidence type="ECO:0000313" key="14">
    <source>
        <dbReference type="EMBL" id="TDO21944.1"/>
    </source>
</evidence>
<reference evidence="14 15" key="1">
    <citation type="submission" date="2019-03" db="EMBL/GenBank/DDBJ databases">
        <title>Genomic Encyclopedia of Archaeal and Bacterial Type Strains, Phase II (KMG-II): from individual species to whole genera.</title>
        <authorList>
            <person name="Goeker M."/>
        </authorList>
    </citation>
    <scope>NUCLEOTIDE SEQUENCE [LARGE SCALE GENOMIC DNA]</scope>
    <source>
        <strain evidence="14 15">DSM 19034</strain>
    </source>
</reference>
<evidence type="ECO:0000256" key="8">
    <source>
        <dbReference type="ARBA" id="ARBA00022989"/>
    </source>
</evidence>
<feature type="transmembrane region" description="Helical" evidence="13">
    <location>
        <begin position="326"/>
        <end position="347"/>
    </location>
</feature>